<feature type="transmembrane region" description="Helical" evidence="7">
    <location>
        <begin position="12"/>
        <end position="33"/>
    </location>
</feature>
<name>A0A0V8RVL1_PYROC</name>
<dbReference type="InterPro" id="IPR045621">
    <property type="entry name" value="BPD_transp_1_N"/>
</dbReference>
<evidence type="ECO:0000313" key="9">
    <source>
        <dbReference type="EMBL" id="KSW12084.1"/>
    </source>
</evidence>
<dbReference type="RefSeq" id="WP_058370764.1">
    <property type="nucleotide sequence ID" value="NZ_LNTB01000001.1"/>
</dbReference>
<feature type="transmembrane region" description="Helical" evidence="7">
    <location>
        <begin position="201"/>
        <end position="220"/>
    </location>
</feature>
<dbReference type="SUPFAM" id="SSF161098">
    <property type="entry name" value="MetI-like"/>
    <property type="match status" value="1"/>
</dbReference>
<reference evidence="9 10" key="1">
    <citation type="submission" date="2015-11" db="EMBL/GenBank/DDBJ databases">
        <title>Genome sequence of Pyrodictium occultum PL-19, a marine hyperthermophilic archaeon isolated from Volcano, Italy.</title>
        <authorList>
            <person name="Utturkar S."/>
            <person name="Huber H."/>
            <person name="Leptihn S."/>
            <person name="Brown S."/>
            <person name="Stetter K.O."/>
            <person name="Podar M."/>
        </authorList>
    </citation>
    <scope>NUCLEOTIDE SEQUENCE [LARGE SCALE GENOMIC DNA]</scope>
    <source>
        <strain evidence="9 10">PL-19</strain>
    </source>
</reference>
<dbReference type="Proteomes" id="UP000053352">
    <property type="component" value="Unassembled WGS sequence"/>
</dbReference>
<accession>A0A0V8RVL1</accession>
<dbReference type="EMBL" id="LNTB01000001">
    <property type="protein sequence ID" value="KSW12084.1"/>
    <property type="molecule type" value="Genomic_DNA"/>
</dbReference>
<gene>
    <name evidence="9" type="ORF">CF15_04735</name>
</gene>
<feature type="transmembrane region" description="Helical" evidence="7">
    <location>
        <begin position="302"/>
        <end position="326"/>
    </location>
</feature>
<dbReference type="GO" id="GO:0055085">
    <property type="term" value="P:transmembrane transport"/>
    <property type="evidence" value="ECO:0007669"/>
    <property type="project" value="InterPro"/>
</dbReference>
<dbReference type="AlphaFoldDB" id="A0A0V8RVL1"/>
<evidence type="ECO:0000256" key="3">
    <source>
        <dbReference type="ARBA" id="ARBA00022475"/>
    </source>
</evidence>
<feature type="transmembrane region" description="Helical" evidence="7">
    <location>
        <begin position="138"/>
        <end position="160"/>
    </location>
</feature>
<comment type="caution">
    <text evidence="9">The sequence shown here is derived from an EMBL/GenBank/DDBJ whole genome shotgun (WGS) entry which is preliminary data.</text>
</comment>
<feature type="transmembrane region" description="Helical" evidence="7">
    <location>
        <begin position="246"/>
        <end position="264"/>
    </location>
</feature>
<dbReference type="InterPro" id="IPR035906">
    <property type="entry name" value="MetI-like_sf"/>
</dbReference>
<dbReference type="PROSITE" id="PS50928">
    <property type="entry name" value="ABC_TM1"/>
    <property type="match status" value="1"/>
</dbReference>
<proteinExistence type="inferred from homology"/>
<evidence type="ECO:0000256" key="5">
    <source>
        <dbReference type="ARBA" id="ARBA00022989"/>
    </source>
</evidence>
<keyword evidence="3" id="KW-1003">Cell membrane</keyword>
<evidence type="ECO:0000256" key="6">
    <source>
        <dbReference type="ARBA" id="ARBA00023136"/>
    </source>
</evidence>
<keyword evidence="4 7" id="KW-0812">Transmembrane</keyword>
<dbReference type="PANTHER" id="PTHR43163">
    <property type="entry name" value="DIPEPTIDE TRANSPORT SYSTEM PERMEASE PROTEIN DPPB-RELATED"/>
    <property type="match status" value="1"/>
</dbReference>
<dbReference type="Pfam" id="PF19300">
    <property type="entry name" value="BPD_transp_1_N"/>
    <property type="match status" value="1"/>
</dbReference>
<comment type="similarity">
    <text evidence="7">Belongs to the binding-protein-dependent transport system permease family.</text>
</comment>
<keyword evidence="10" id="KW-1185">Reference proteome</keyword>
<evidence type="ECO:0000256" key="4">
    <source>
        <dbReference type="ARBA" id="ARBA00022692"/>
    </source>
</evidence>
<evidence type="ECO:0000259" key="8">
    <source>
        <dbReference type="PROSITE" id="PS50928"/>
    </source>
</evidence>
<keyword evidence="2 7" id="KW-0813">Transport</keyword>
<organism evidence="9 10">
    <name type="scientific">Pyrodictium occultum</name>
    <dbReference type="NCBI Taxonomy" id="2309"/>
    <lineage>
        <taxon>Archaea</taxon>
        <taxon>Thermoproteota</taxon>
        <taxon>Thermoprotei</taxon>
        <taxon>Desulfurococcales</taxon>
        <taxon>Pyrodictiaceae</taxon>
        <taxon>Pyrodictium</taxon>
    </lineage>
</organism>
<dbReference type="Gene3D" id="1.10.3720.10">
    <property type="entry name" value="MetI-like"/>
    <property type="match status" value="1"/>
</dbReference>
<comment type="subcellular location">
    <subcellularLocation>
        <location evidence="1 7">Cell membrane</location>
        <topology evidence="1 7">Multi-pass membrane protein</topology>
    </subcellularLocation>
</comment>
<evidence type="ECO:0000313" key="10">
    <source>
        <dbReference type="Proteomes" id="UP000053352"/>
    </source>
</evidence>
<feature type="domain" description="ABC transmembrane type-1" evidence="8">
    <location>
        <begin position="99"/>
        <end position="323"/>
    </location>
</feature>
<dbReference type="CDD" id="cd06261">
    <property type="entry name" value="TM_PBP2"/>
    <property type="match status" value="1"/>
</dbReference>
<protein>
    <submittedName>
        <fullName evidence="9">Peptide ABC transporter permease</fullName>
    </submittedName>
</protein>
<dbReference type="PANTHER" id="PTHR43163:SF2">
    <property type="entry name" value="ABC TRANSPORTER PERMEASE PROTEIN"/>
    <property type="match status" value="1"/>
</dbReference>
<dbReference type="STRING" id="2309.CF15_04735"/>
<keyword evidence="5 7" id="KW-1133">Transmembrane helix</keyword>
<keyword evidence="6 7" id="KW-0472">Membrane</keyword>
<dbReference type="GO" id="GO:0005886">
    <property type="term" value="C:plasma membrane"/>
    <property type="evidence" value="ECO:0007669"/>
    <property type="project" value="UniProtKB-SubCell"/>
</dbReference>
<feature type="transmembrane region" description="Helical" evidence="7">
    <location>
        <begin position="105"/>
        <end position="126"/>
    </location>
</feature>
<evidence type="ECO:0000256" key="1">
    <source>
        <dbReference type="ARBA" id="ARBA00004651"/>
    </source>
</evidence>
<evidence type="ECO:0000256" key="7">
    <source>
        <dbReference type="RuleBase" id="RU363032"/>
    </source>
</evidence>
<dbReference type="InterPro" id="IPR000515">
    <property type="entry name" value="MetI-like"/>
</dbReference>
<dbReference type="OrthoDB" id="44105at2157"/>
<sequence>MADLRRFIARRFLTFVPTIIGVTLLVYIIAAVIPANPARLWAGGQKASPEVVERLIREYHLNDPWYIQYYYFMKNLFFGNPVSPVTHNNVWSEITDRFLTVTLPLTLLAFVLIVVIGVPLGVLAAIKRDTAVDMVIRGLALVGLSTPIFWLAYLMIFVLYPHGLVTLAGMPTPSYRITGVPLVDALLKLDPHYLGLMLKRLWLPAFMLAYPGIGVITRLVRNSFLDAYSRDYVDFMEARGFPRRRVYLHVLRNSLSPIVTVLGLQFGGLLAGAPITETIFGLPGLGLYMLQAIENFDYMSLTASVLLVAFIYTSVNLVVDVLYAVIDPRVRY</sequence>
<evidence type="ECO:0000256" key="2">
    <source>
        <dbReference type="ARBA" id="ARBA00022448"/>
    </source>
</evidence>
<dbReference type="Pfam" id="PF00528">
    <property type="entry name" value="BPD_transp_1"/>
    <property type="match status" value="1"/>
</dbReference>